<feature type="region of interest" description="Disordered" evidence="1">
    <location>
        <begin position="1"/>
        <end position="50"/>
    </location>
</feature>
<organism evidence="2 3">
    <name type="scientific">Canariomyces notabilis</name>
    <dbReference type="NCBI Taxonomy" id="2074819"/>
    <lineage>
        <taxon>Eukaryota</taxon>
        <taxon>Fungi</taxon>
        <taxon>Dikarya</taxon>
        <taxon>Ascomycota</taxon>
        <taxon>Pezizomycotina</taxon>
        <taxon>Sordariomycetes</taxon>
        <taxon>Sordariomycetidae</taxon>
        <taxon>Sordariales</taxon>
        <taxon>Chaetomiaceae</taxon>
        <taxon>Canariomyces</taxon>
    </lineage>
</organism>
<feature type="compositionally biased region" description="Pro residues" evidence="1">
    <location>
        <begin position="25"/>
        <end position="36"/>
    </location>
</feature>
<evidence type="ECO:0000256" key="1">
    <source>
        <dbReference type="SAM" id="MobiDB-lite"/>
    </source>
</evidence>
<keyword evidence="3" id="KW-1185">Reference proteome</keyword>
<feature type="compositionally biased region" description="Low complexity" evidence="1">
    <location>
        <begin position="37"/>
        <end position="50"/>
    </location>
</feature>
<comment type="caution">
    <text evidence="2">The sequence shown here is derived from an EMBL/GenBank/DDBJ whole genome shotgun (WGS) entry which is preliminary data.</text>
</comment>
<protein>
    <submittedName>
        <fullName evidence="2">Uncharacterized protein</fullName>
    </submittedName>
</protein>
<reference evidence="2" key="2">
    <citation type="submission" date="2023-05" db="EMBL/GenBank/DDBJ databases">
        <authorList>
            <consortium name="Lawrence Berkeley National Laboratory"/>
            <person name="Steindorff A."/>
            <person name="Hensen N."/>
            <person name="Bonometti L."/>
            <person name="Westerberg I."/>
            <person name="Brannstrom I.O."/>
            <person name="Guillou S."/>
            <person name="Cros-Aarteil S."/>
            <person name="Calhoun S."/>
            <person name="Haridas S."/>
            <person name="Kuo A."/>
            <person name="Mondo S."/>
            <person name="Pangilinan J."/>
            <person name="Riley R."/>
            <person name="Labutti K."/>
            <person name="Andreopoulos B."/>
            <person name="Lipzen A."/>
            <person name="Chen C."/>
            <person name="Yanf M."/>
            <person name="Daum C."/>
            <person name="Ng V."/>
            <person name="Clum A."/>
            <person name="Ohm R."/>
            <person name="Martin F."/>
            <person name="Silar P."/>
            <person name="Natvig D."/>
            <person name="Lalanne C."/>
            <person name="Gautier V."/>
            <person name="Ament-Velasquez S.L."/>
            <person name="Kruys A."/>
            <person name="Hutchinson M.I."/>
            <person name="Powell A.J."/>
            <person name="Barry K."/>
            <person name="Miller A.N."/>
            <person name="Grigoriev I.V."/>
            <person name="Debuchy R."/>
            <person name="Gladieux P."/>
            <person name="Thoren M.H."/>
            <person name="Johannesson H."/>
        </authorList>
    </citation>
    <scope>NUCLEOTIDE SEQUENCE</scope>
    <source>
        <strain evidence="2">CBS 508.74</strain>
    </source>
</reference>
<reference evidence="2" key="1">
    <citation type="journal article" date="2023" name="Mol. Phylogenet. Evol.">
        <title>Genome-scale phylogeny and comparative genomics of the fungal order Sordariales.</title>
        <authorList>
            <person name="Hensen N."/>
            <person name="Bonometti L."/>
            <person name="Westerberg I."/>
            <person name="Brannstrom I.O."/>
            <person name="Guillou S."/>
            <person name="Cros-Aarteil S."/>
            <person name="Calhoun S."/>
            <person name="Haridas S."/>
            <person name="Kuo A."/>
            <person name="Mondo S."/>
            <person name="Pangilinan J."/>
            <person name="Riley R."/>
            <person name="LaButti K."/>
            <person name="Andreopoulos B."/>
            <person name="Lipzen A."/>
            <person name="Chen C."/>
            <person name="Yan M."/>
            <person name="Daum C."/>
            <person name="Ng V."/>
            <person name="Clum A."/>
            <person name="Steindorff A."/>
            <person name="Ohm R.A."/>
            <person name="Martin F."/>
            <person name="Silar P."/>
            <person name="Natvig D.O."/>
            <person name="Lalanne C."/>
            <person name="Gautier V."/>
            <person name="Ament-Velasquez S.L."/>
            <person name="Kruys A."/>
            <person name="Hutchinson M.I."/>
            <person name="Powell A.J."/>
            <person name="Barry K."/>
            <person name="Miller A.N."/>
            <person name="Grigoriev I.V."/>
            <person name="Debuchy R."/>
            <person name="Gladieux P."/>
            <person name="Hiltunen Thoren M."/>
            <person name="Johannesson H."/>
        </authorList>
    </citation>
    <scope>NUCLEOTIDE SEQUENCE</scope>
    <source>
        <strain evidence="2">CBS 508.74</strain>
    </source>
</reference>
<dbReference type="RefSeq" id="XP_064672844.1">
    <property type="nucleotide sequence ID" value="XM_064814626.1"/>
</dbReference>
<accession>A0AAN6TIU0</accession>
<proteinExistence type="predicted"/>
<gene>
    <name evidence="2" type="ORF">N656DRAFT_776370</name>
</gene>
<sequence length="257" mass="27497">MKRIVLEQHHDGTIDSQGHSATPASPNPEQPQPRTPTPSSSRQQRQRQTIPPELIEIVVPSLKVGAAAGACGIFAGATAGIIRSAPTVLFSAFAGVQWFTLGFSYYGARQVALNYFGGREAETAPRDKLKASTVAGGFAGLSGGLLRGPRNILPGILMFSLYGAGGQTVLNWMDAKRAARAAESPSTQSNGFWSRWSPLKRLSDQDYEKILEERLLGVEADIAMVDDHIRELLESEKKAKGGSPGADKGSSVPPDRE</sequence>
<evidence type="ECO:0000313" key="3">
    <source>
        <dbReference type="Proteomes" id="UP001302812"/>
    </source>
</evidence>
<dbReference type="EMBL" id="MU853335">
    <property type="protein sequence ID" value="KAK4115274.1"/>
    <property type="molecule type" value="Genomic_DNA"/>
</dbReference>
<feature type="compositionally biased region" description="Basic and acidic residues" evidence="1">
    <location>
        <begin position="1"/>
        <end position="13"/>
    </location>
</feature>
<feature type="region of interest" description="Disordered" evidence="1">
    <location>
        <begin position="234"/>
        <end position="257"/>
    </location>
</feature>
<dbReference type="Proteomes" id="UP001302812">
    <property type="component" value="Unassembled WGS sequence"/>
</dbReference>
<dbReference type="PANTHER" id="PTHR41390">
    <property type="entry name" value="CHROMOSOME 7, WHOLE GENOME SHOTGUN SEQUENCE"/>
    <property type="match status" value="1"/>
</dbReference>
<dbReference type="AlphaFoldDB" id="A0AAN6TIU0"/>
<evidence type="ECO:0000313" key="2">
    <source>
        <dbReference type="EMBL" id="KAK4115274.1"/>
    </source>
</evidence>
<dbReference type="GeneID" id="89938751"/>
<name>A0AAN6TIU0_9PEZI</name>
<feature type="compositionally biased region" description="Polar residues" evidence="1">
    <location>
        <begin position="14"/>
        <end position="24"/>
    </location>
</feature>
<dbReference type="PANTHER" id="PTHR41390:SF1">
    <property type="entry name" value="NADH-UBIQUINONE OXIDOREDUCTASE 213 KDA SUBUNIT"/>
    <property type="match status" value="1"/>
</dbReference>